<keyword evidence="1" id="KW-1133">Transmembrane helix</keyword>
<accession>A0A2S0L563</accession>
<proteinExistence type="predicted"/>
<evidence type="ECO:0000256" key="1">
    <source>
        <dbReference type="SAM" id="Phobius"/>
    </source>
</evidence>
<evidence type="ECO:0000313" key="2">
    <source>
        <dbReference type="EMBL" id="AVM48432.1"/>
    </source>
</evidence>
<reference evidence="3" key="1">
    <citation type="submission" date="2018-02" db="EMBL/GenBank/DDBJ databases">
        <authorList>
            <person name="Holder M.E."/>
            <person name="Ajami N.J."/>
            <person name="Petrosino J.F."/>
        </authorList>
    </citation>
    <scope>NUCLEOTIDE SEQUENCE [LARGE SCALE GENOMIC DNA]</scope>
    <source>
        <strain evidence="3">CCUG 47132</strain>
    </source>
</reference>
<dbReference type="AlphaFoldDB" id="A0A2S0L563"/>
<organism evidence="2 3">
    <name type="scientific">Mogibacterium diversum</name>
    <dbReference type="NCBI Taxonomy" id="114527"/>
    <lineage>
        <taxon>Bacteria</taxon>
        <taxon>Bacillati</taxon>
        <taxon>Bacillota</taxon>
        <taxon>Clostridia</taxon>
        <taxon>Peptostreptococcales</taxon>
        <taxon>Anaerovoracaceae</taxon>
        <taxon>Mogibacterium</taxon>
    </lineage>
</organism>
<dbReference type="RefSeq" id="WP_106057504.1">
    <property type="nucleotide sequence ID" value="NZ_CP027228.1"/>
</dbReference>
<dbReference type="Proteomes" id="UP000237883">
    <property type="component" value="Chromosome"/>
</dbReference>
<dbReference type="OrthoDB" id="9823771at2"/>
<evidence type="ECO:0000313" key="3">
    <source>
        <dbReference type="Proteomes" id="UP000237883"/>
    </source>
</evidence>
<dbReference type="GeneID" id="78391826"/>
<feature type="transmembrane region" description="Helical" evidence="1">
    <location>
        <begin position="142"/>
        <end position="162"/>
    </location>
</feature>
<protein>
    <submittedName>
        <fullName evidence="2">Uncharacterized protein</fullName>
    </submittedName>
</protein>
<feature type="transmembrane region" description="Helical" evidence="1">
    <location>
        <begin position="16"/>
        <end position="37"/>
    </location>
</feature>
<dbReference type="KEGG" id="mdv:C5Q96_06060"/>
<keyword evidence="1" id="KW-0812">Transmembrane</keyword>
<gene>
    <name evidence="2" type="ORF">C5Q96_06060</name>
</gene>
<name>A0A2S0L563_9FIRM</name>
<keyword evidence="3" id="KW-1185">Reference proteome</keyword>
<sequence length="176" mass="19657">MNITDKVKGRGNVNRIVLITTILFLVFTAFSSIYAYADGTGISLDPESISGEHGKEGNILSQYGFAVFTDESMANMKDIKEKKEADQKQMVSNLFAVDWQGTGSYDKEVRDTINEGKLFTKVNTGVESSSKTGHIGIDTMRVIDVLIVGTMMCLISVIFIRWRRKKHENIHNNSAR</sequence>
<keyword evidence="1" id="KW-0472">Membrane</keyword>
<dbReference type="EMBL" id="CP027228">
    <property type="protein sequence ID" value="AVM48432.1"/>
    <property type="molecule type" value="Genomic_DNA"/>
</dbReference>